<evidence type="ECO:0000313" key="2">
    <source>
        <dbReference type="EMBL" id="AKQ08533.1"/>
    </source>
</evidence>
<dbReference type="Proteomes" id="UP000223102">
    <property type="component" value="Segment"/>
</dbReference>
<name>A0A218KCB6_9CAUD</name>
<organism evidence="2 3">
    <name type="scientific">Bacillus phage PBC2</name>
    <dbReference type="NCBI Taxonomy" id="1675029"/>
    <lineage>
        <taxon>Viruses</taxon>
        <taxon>Duplodnaviria</taxon>
        <taxon>Heunggongvirae</taxon>
        <taxon>Uroviricota</taxon>
        <taxon>Caudoviricetes</taxon>
        <taxon>Andregratiavirinae</taxon>
        <taxon>Haetaevirus</taxon>
        <taxon>Haetaevirus PBC2</taxon>
    </lineage>
</organism>
<evidence type="ECO:0000256" key="1">
    <source>
        <dbReference type="SAM" id="Coils"/>
    </source>
</evidence>
<protein>
    <submittedName>
        <fullName evidence="2">Uncharacterized protein</fullName>
    </submittedName>
</protein>
<gene>
    <name evidence="2" type="ORF">PBC2_218</name>
</gene>
<evidence type="ECO:0000313" key="3">
    <source>
        <dbReference type="Proteomes" id="UP000223102"/>
    </source>
</evidence>
<reference evidence="2 3" key="1">
    <citation type="submission" date="2015-06" db="EMBL/GenBank/DDBJ databases">
        <title>Complete genome sequence of Bacillus cereus phage PBC2.</title>
        <authorList>
            <person name="Kong M."/>
            <person name="Ryu S."/>
        </authorList>
    </citation>
    <scope>NUCLEOTIDE SEQUENCE [LARGE SCALE GENOMIC DNA]</scope>
</reference>
<sequence>MTQLKKQDLINILVEEYGYEKEDLKFDAKGNPYTNAKLKALIKAEELDAQRLEDEELEEEEATYDDNHKVNVMSGSTGTVLYRSEISNKSWKFRQFGQKDKIPYGELVTMMNRFPRYFYDGWIIIRDKAVVEEFGLTQLYKNIEAILTPEKLDEVFKYPVDQLEEIINSLPDGMIETFVNRAQQLYSANHLDSLHVKRLIESKFGFSLDDNAPISDVALETDTGVQNIIYVDHN</sequence>
<keyword evidence="3" id="KW-1185">Reference proteome</keyword>
<dbReference type="EMBL" id="KT070867">
    <property type="protein sequence ID" value="AKQ08533.1"/>
    <property type="molecule type" value="Genomic_DNA"/>
</dbReference>
<accession>A0A218KCB6</accession>
<feature type="coiled-coil region" evidence="1">
    <location>
        <begin position="35"/>
        <end position="62"/>
    </location>
</feature>
<proteinExistence type="predicted"/>
<keyword evidence="1" id="KW-0175">Coiled coil</keyword>